<feature type="transmembrane region" description="Helical" evidence="7">
    <location>
        <begin position="100"/>
        <end position="118"/>
    </location>
</feature>
<dbReference type="GO" id="GO:0015112">
    <property type="term" value="F:nitrate transmembrane transporter activity"/>
    <property type="evidence" value="ECO:0007669"/>
    <property type="project" value="InterPro"/>
</dbReference>
<evidence type="ECO:0000256" key="5">
    <source>
        <dbReference type="ARBA" id="ARBA00023063"/>
    </source>
</evidence>
<comment type="similarity">
    <text evidence="2">Belongs to the major facilitator superfamily. Nitrate/nitrite porter (TC 2.A.1.8) family.</text>
</comment>
<gene>
    <name evidence="9" type="ORF">FRUB_00115</name>
</gene>
<feature type="transmembrane region" description="Helical" evidence="7">
    <location>
        <begin position="175"/>
        <end position="197"/>
    </location>
</feature>
<dbReference type="InterPro" id="IPR036259">
    <property type="entry name" value="MFS_trans_sf"/>
</dbReference>
<evidence type="ECO:0000313" key="10">
    <source>
        <dbReference type="Proteomes" id="UP000214646"/>
    </source>
</evidence>
<name>A0A225E8K6_9BACT</name>
<dbReference type="GO" id="GO:0016020">
    <property type="term" value="C:membrane"/>
    <property type="evidence" value="ECO:0007669"/>
    <property type="project" value="UniProtKB-SubCell"/>
</dbReference>
<feature type="transmembrane region" description="Helical" evidence="7">
    <location>
        <begin position="289"/>
        <end position="307"/>
    </location>
</feature>
<dbReference type="InterPro" id="IPR011701">
    <property type="entry name" value="MFS"/>
</dbReference>
<dbReference type="SUPFAM" id="SSF103473">
    <property type="entry name" value="MFS general substrate transporter"/>
    <property type="match status" value="1"/>
</dbReference>
<dbReference type="AlphaFoldDB" id="A0A225E8K6"/>
<dbReference type="PANTHER" id="PTHR23515">
    <property type="entry name" value="HIGH-AFFINITY NITRATE TRANSPORTER 2.3"/>
    <property type="match status" value="1"/>
</dbReference>
<dbReference type="Proteomes" id="UP000214646">
    <property type="component" value="Unassembled WGS sequence"/>
</dbReference>
<evidence type="ECO:0000313" key="9">
    <source>
        <dbReference type="EMBL" id="OWK46416.1"/>
    </source>
</evidence>
<feature type="domain" description="Major facilitator superfamily (MFS) profile" evidence="8">
    <location>
        <begin position="21"/>
        <end position="437"/>
    </location>
</feature>
<evidence type="ECO:0000256" key="2">
    <source>
        <dbReference type="ARBA" id="ARBA00008432"/>
    </source>
</evidence>
<evidence type="ECO:0000256" key="4">
    <source>
        <dbReference type="ARBA" id="ARBA00022989"/>
    </source>
</evidence>
<evidence type="ECO:0000256" key="3">
    <source>
        <dbReference type="ARBA" id="ARBA00022692"/>
    </source>
</evidence>
<evidence type="ECO:0000259" key="8">
    <source>
        <dbReference type="PROSITE" id="PS50850"/>
    </source>
</evidence>
<organism evidence="9 10">
    <name type="scientific">Fimbriiglobus ruber</name>
    <dbReference type="NCBI Taxonomy" id="1908690"/>
    <lineage>
        <taxon>Bacteria</taxon>
        <taxon>Pseudomonadati</taxon>
        <taxon>Planctomycetota</taxon>
        <taxon>Planctomycetia</taxon>
        <taxon>Gemmatales</taxon>
        <taxon>Gemmataceae</taxon>
        <taxon>Fimbriiglobus</taxon>
    </lineage>
</organism>
<protein>
    <submittedName>
        <fullName evidence="9">Nitrate/nitrite transporter</fullName>
    </submittedName>
</protein>
<comment type="subcellular location">
    <subcellularLocation>
        <location evidence="1">Membrane</location>
        <topology evidence="1">Multi-pass membrane protein</topology>
    </subcellularLocation>
</comment>
<evidence type="ECO:0000256" key="1">
    <source>
        <dbReference type="ARBA" id="ARBA00004141"/>
    </source>
</evidence>
<dbReference type="InterPro" id="IPR020846">
    <property type="entry name" value="MFS_dom"/>
</dbReference>
<feature type="transmembrane region" description="Helical" evidence="7">
    <location>
        <begin position="346"/>
        <end position="367"/>
    </location>
</feature>
<dbReference type="PROSITE" id="PS50850">
    <property type="entry name" value="MFS"/>
    <property type="match status" value="1"/>
</dbReference>
<feature type="transmembrane region" description="Helical" evidence="7">
    <location>
        <begin position="319"/>
        <end position="340"/>
    </location>
</feature>
<feature type="transmembrane region" description="Helical" evidence="7">
    <location>
        <begin position="203"/>
        <end position="222"/>
    </location>
</feature>
<accession>A0A225E8K6</accession>
<keyword evidence="10" id="KW-1185">Reference proteome</keyword>
<reference evidence="10" key="1">
    <citation type="submission" date="2017-06" db="EMBL/GenBank/DDBJ databases">
        <title>Genome analysis of Fimbriiglobus ruber SP5, the first member of the order Planctomycetales with confirmed chitinolytic capability.</title>
        <authorList>
            <person name="Ravin N.V."/>
            <person name="Rakitin A.L."/>
            <person name="Ivanova A.A."/>
            <person name="Beletsky A.V."/>
            <person name="Kulichevskaya I.S."/>
            <person name="Mardanov A.V."/>
            <person name="Dedysh S.N."/>
        </authorList>
    </citation>
    <scope>NUCLEOTIDE SEQUENCE [LARGE SCALE GENOMIC DNA]</scope>
    <source>
        <strain evidence="10">SP5</strain>
    </source>
</reference>
<comment type="caution">
    <text evidence="9">The sequence shown here is derived from an EMBL/GenBank/DDBJ whole genome shotgun (WGS) entry which is preliminary data.</text>
</comment>
<dbReference type="InterPro" id="IPR044772">
    <property type="entry name" value="NO3_transporter"/>
</dbReference>
<keyword evidence="5" id="KW-0534">Nitrate assimilation</keyword>
<dbReference type="EMBL" id="NIDE01000001">
    <property type="protein sequence ID" value="OWK46416.1"/>
    <property type="molecule type" value="Genomic_DNA"/>
</dbReference>
<keyword evidence="6 7" id="KW-0472">Membrane</keyword>
<feature type="transmembrane region" description="Helical" evidence="7">
    <location>
        <begin position="248"/>
        <end position="269"/>
    </location>
</feature>
<feature type="transmembrane region" description="Helical" evidence="7">
    <location>
        <begin position="74"/>
        <end position="94"/>
    </location>
</feature>
<sequence length="463" mass="49139">MMSTAVSPDEPAGPRQRVLWVSTIVFTMLFAVWLMLGVLGLEMKKDAVLMLGAEAAETLAPEAKKAAIESRFEWLLATAILSGAIFRLTFGIWADKYGGRTMMVLLLLVSAVPTYLIGQATSYAELLACAALFGLAGNSFTVGIAWNSAWFPDRSKGTALGVFGAGNVGASGTKILVILVPSVLTLVPVAGYAGGWIPGGWRFVPTMYAALLVLAAIATLVLTPKTDRKPGRGRTLTEMLAPLKYMRVWRFGLYYVVVFGAYVALSAWLPNYYKTNYFADRPAQEAVQLAALMTAAYIFPAGLLRPLGGWLSDLYGPRVVTYAVFIVMTLATIPLCLPSSVLRLDVWSFTALMFVVGVGMGIGKASVYKYVPNYFPNDVGAVGGLVGALGALGGFFLPPMFGMLGRTTGSPQAAFYALLGLTVGSLVWLHVVVLRLKAASRAAATGTTDAAANREPVGALSGV</sequence>
<keyword evidence="3 7" id="KW-0812">Transmembrane</keyword>
<evidence type="ECO:0000256" key="7">
    <source>
        <dbReference type="SAM" id="Phobius"/>
    </source>
</evidence>
<dbReference type="Pfam" id="PF07690">
    <property type="entry name" value="MFS_1"/>
    <property type="match status" value="2"/>
</dbReference>
<feature type="transmembrane region" description="Helical" evidence="7">
    <location>
        <begin position="379"/>
        <end position="401"/>
    </location>
</feature>
<dbReference type="Gene3D" id="1.20.1250.20">
    <property type="entry name" value="MFS general substrate transporter like domains"/>
    <property type="match status" value="2"/>
</dbReference>
<dbReference type="GO" id="GO:0042128">
    <property type="term" value="P:nitrate assimilation"/>
    <property type="evidence" value="ECO:0007669"/>
    <property type="project" value="UniProtKB-KW"/>
</dbReference>
<keyword evidence="4 7" id="KW-1133">Transmembrane helix</keyword>
<proteinExistence type="inferred from homology"/>
<evidence type="ECO:0000256" key="6">
    <source>
        <dbReference type="ARBA" id="ARBA00023136"/>
    </source>
</evidence>
<feature type="transmembrane region" description="Helical" evidence="7">
    <location>
        <begin position="413"/>
        <end position="434"/>
    </location>
</feature>
<feature type="transmembrane region" description="Helical" evidence="7">
    <location>
        <begin position="20"/>
        <end position="41"/>
    </location>
</feature>